<reference evidence="4 5" key="1">
    <citation type="journal article" date="2013" name="PLoS ONE">
        <title>Genomic and secretomic analyses reveal unique features of the lignocellulolytic enzyme system of Penicillium decumbens.</title>
        <authorList>
            <person name="Liu G."/>
            <person name="Zhang L."/>
            <person name="Wei X."/>
            <person name="Zou G."/>
            <person name="Qin Y."/>
            <person name="Ma L."/>
            <person name="Li J."/>
            <person name="Zheng H."/>
            <person name="Wang S."/>
            <person name="Wang C."/>
            <person name="Xun L."/>
            <person name="Zhao G.-P."/>
            <person name="Zhou Z."/>
            <person name="Qu Y."/>
        </authorList>
    </citation>
    <scope>NUCLEOTIDE SEQUENCE [LARGE SCALE GENOMIC DNA]</scope>
    <source>
        <strain evidence="5">114-2 / CGMCC 5302</strain>
    </source>
</reference>
<evidence type="ECO:0000256" key="1">
    <source>
        <dbReference type="ARBA" id="ARBA00005437"/>
    </source>
</evidence>
<keyword evidence="3" id="KW-0812">Transmembrane</keyword>
<dbReference type="Gene3D" id="2.40.160.200">
    <property type="entry name" value="LURP1-related"/>
    <property type="match status" value="1"/>
</dbReference>
<gene>
    <name evidence="4" type="ORF">PDE_06181</name>
</gene>
<organism evidence="4 5">
    <name type="scientific">Penicillium oxalicum (strain 114-2 / CGMCC 5302)</name>
    <name type="common">Penicillium decumbens</name>
    <dbReference type="NCBI Taxonomy" id="933388"/>
    <lineage>
        <taxon>Eukaryota</taxon>
        <taxon>Fungi</taxon>
        <taxon>Dikarya</taxon>
        <taxon>Ascomycota</taxon>
        <taxon>Pezizomycotina</taxon>
        <taxon>Eurotiomycetes</taxon>
        <taxon>Eurotiomycetidae</taxon>
        <taxon>Eurotiales</taxon>
        <taxon>Aspergillaceae</taxon>
        <taxon>Penicillium</taxon>
    </lineage>
</organism>
<sequence>MPSALQAPDHPIALRRTHLIAPGPDRLTNTPTTLTITRTNTLSGRGFIIHHLRMHEPYDSPTRRALLYTVTGKFWSGTQAREIRDAAGRPLLELRRNWWQREWSVKRAGRGGEGGAGDRGGGGNNSEELMGAEMRWSTGSKTKMAVRVKNALLVGAGPGAGRRSTGVYGDYPGDDEFLRSEYYPTYNHTRTGGRGGARRSQYHQYRRWASPPPPYTATATATSNPTSNPSNVAGGGQALRRRHSTDTVSSRSTHLPSYASAHRRSTHSLRELLEAVEPPALPAPATSFAYSFPPARRYSEAAVGENVDLRVVQMSNTVAAVMMGDKKIVSIRREKKMDFKLGGLMDRWEVGIAEGVDLLLAVSIVLIMAEFVRHEYRMRIK</sequence>
<dbReference type="EMBL" id="KB644413">
    <property type="protein sequence ID" value="EPS31226.1"/>
    <property type="molecule type" value="Genomic_DNA"/>
</dbReference>
<keyword evidence="3" id="KW-0472">Membrane</keyword>
<feature type="transmembrane region" description="Helical" evidence="3">
    <location>
        <begin position="355"/>
        <end position="372"/>
    </location>
</feature>
<evidence type="ECO:0000256" key="3">
    <source>
        <dbReference type="SAM" id="Phobius"/>
    </source>
</evidence>
<feature type="region of interest" description="Disordered" evidence="2">
    <location>
        <begin position="108"/>
        <end position="128"/>
    </location>
</feature>
<dbReference type="OrthoDB" id="4241662at2759"/>
<name>S7ZRE1_PENO1</name>
<proteinExistence type="inferred from homology"/>
<dbReference type="PhylomeDB" id="S7ZRE1"/>
<dbReference type="AlphaFoldDB" id="S7ZRE1"/>
<dbReference type="InterPro" id="IPR038595">
    <property type="entry name" value="LOR_sf"/>
</dbReference>
<dbReference type="SUPFAM" id="SSF54518">
    <property type="entry name" value="Tubby C-terminal domain-like"/>
    <property type="match status" value="1"/>
</dbReference>
<evidence type="ECO:0000256" key="2">
    <source>
        <dbReference type="SAM" id="MobiDB-lite"/>
    </source>
</evidence>
<dbReference type="HOGENOM" id="CLU_715912_0_0_1"/>
<feature type="compositionally biased region" description="Gly residues" evidence="2">
    <location>
        <begin position="111"/>
        <end position="124"/>
    </location>
</feature>
<evidence type="ECO:0000313" key="5">
    <source>
        <dbReference type="Proteomes" id="UP000019376"/>
    </source>
</evidence>
<keyword evidence="5" id="KW-1185">Reference proteome</keyword>
<protein>
    <recommendedName>
        <fullName evidence="6">Tubby C-terminal domain-containing protein</fullName>
    </recommendedName>
</protein>
<feature type="region of interest" description="Disordered" evidence="2">
    <location>
        <begin position="207"/>
        <end position="263"/>
    </location>
</feature>
<keyword evidence="3" id="KW-1133">Transmembrane helix</keyword>
<feature type="compositionally biased region" description="Low complexity" evidence="2">
    <location>
        <begin position="216"/>
        <end position="231"/>
    </location>
</feature>
<evidence type="ECO:0008006" key="6">
    <source>
        <dbReference type="Google" id="ProtNLM"/>
    </source>
</evidence>
<dbReference type="Proteomes" id="UP000019376">
    <property type="component" value="Unassembled WGS sequence"/>
</dbReference>
<comment type="similarity">
    <text evidence="1">Belongs to the LOR family.</text>
</comment>
<dbReference type="Pfam" id="PF04525">
    <property type="entry name" value="LOR"/>
    <property type="match status" value="1"/>
</dbReference>
<feature type="compositionally biased region" description="Polar residues" evidence="2">
    <location>
        <begin position="246"/>
        <end position="255"/>
    </location>
</feature>
<evidence type="ECO:0000313" key="4">
    <source>
        <dbReference type="EMBL" id="EPS31226.1"/>
    </source>
</evidence>
<accession>S7ZRE1</accession>
<dbReference type="InterPro" id="IPR025659">
    <property type="entry name" value="Tubby-like_C"/>
</dbReference>
<dbReference type="InterPro" id="IPR007612">
    <property type="entry name" value="LOR"/>
</dbReference>